<evidence type="ECO:0000256" key="2">
    <source>
        <dbReference type="SAM" id="SignalP"/>
    </source>
</evidence>
<comment type="caution">
    <text evidence="3">The sequence shown here is derived from an EMBL/GenBank/DDBJ whole genome shotgun (WGS) entry which is preliminary data.</text>
</comment>
<dbReference type="EMBL" id="JAGRRH010000028">
    <property type="protein sequence ID" value="KAG7340006.1"/>
    <property type="molecule type" value="Genomic_DNA"/>
</dbReference>
<feature type="region of interest" description="Disordered" evidence="1">
    <location>
        <begin position="236"/>
        <end position="270"/>
    </location>
</feature>
<feature type="signal peptide" evidence="2">
    <location>
        <begin position="1"/>
        <end position="29"/>
    </location>
</feature>
<proteinExistence type="predicted"/>
<gene>
    <name evidence="3" type="ORF">IV203_006409</name>
</gene>
<name>A0A9K3KBB9_9STRA</name>
<dbReference type="AlphaFoldDB" id="A0A9K3KBB9"/>
<organism evidence="3 4">
    <name type="scientific">Nitzschia inconspicua</name>
    <dbReference type="NCBI Taxonomy" id="303405"/>
    <lineage>
        <taxon>Eukaryota</taxon>
        <taxon>Sar</taxon>
        <taxon>Stramenopiles</taxon>
        <taxon>Ochrophyta</taxon>
        <taxon>Bacillariophyta</taxon>
        <taxon>Bacillariophyceae</taxon>
        <taxon>Bacillariophycidae</taxon>
        <taxon>Bacillariales</taxon>
        <taxon>Bacillariaceae</taxon>
        <taxon>Nitzschia</taxon>
    </lineage>
</organism>
<evidence type="ECO:0000313" key="4">
    <source>
        <dbReference type="Proteomes" id="UP000693970"/>
    </source>
</evidence>
<dbReference type="Proteomes" id="UP000693970">
    <property type="component" value="Unassembled WGS sequence"/>
</dbReference>
<evidence type="ECO:0000313" key="3">
    <source>
        <dbReference type="EMBL" id="KAG7340006.1"/>
    </source>
</evidence>
<sequence>MSTTAGASFTTLRLLLLLVASVVLAKANAQGTDVCDVDFLSGSGFADYIDCIITNPGCSDCDSTSDTQDDPFGGGSLPSTNNDIETLFCPVVNCCSSCTEQSKALVQCTANTICEAFGIADCSLDCPPDRFPYGDGESVPDECEIAAGAFYSCLFRQGSCLSSSDDDCLAQMNQFDESTTAASIANSCALADQFFCAYVECCPNCRNELQTLLQCEENELAECDLTCASGGNLPPTATATTAPPGETPTTSATPPVESPTTTTSAEVPSSTAFSASGETYRAFLVMAMWAVVSILLY</sequence>
<protein>
    <submittedName>
        <fullName evidence="3">Uncharacterized protein</fullName>
    </submittedName>
</protein>
<accession>A0A9K3KBB9</accession>
<feature type="chain" id="PRO_5039888375" evidence="2">
    <location>
        <begin position="30"/>
        <end position="297"/>
    </location>
</feature>
<reference evidence="3" key="2">
    <citation type="submission" date="2021-04" db="EMBL/GenBank/DDBJ databases">
        <authorList>
            <person name="Podell S."/>
        </authorList>
    </citation>
    <scope>NUCLEOTIDE SEQUENCE</scope>
    <source>
        <strain evidence="3">Hildebrandi</strain>
    </source>
</reference>
<evidence type="ECO:0000256" key="1">
    <source>
        <dbReference type="SAM" id="MobiDB-lite"/>
    </source>
</evidence>
<keyword evidence="2" id="KW-0732">Signal</keyword>
<keyword evidence="4" id="KW-1185">Reference proteome</keyword>
<reference evidence="3" key="1">
    <citation type="journal article" date="2021" name="Sci. Rep.">
        <title>Diploid genomic architecture of Nitzschia inconspicua, an elite biomass production diatom.</title>
        <authorList>
            <person name="Oliver A."/>
            <person name="Podell S."/>
            <person name="Pinowska A."/>
            <person name="Traller J.C."/>
            <person name="Smith S.R."/>
            <person name="McClure R."/>
            <person name="Beliaev A."/>
            <person name="Bohutskyi P."/>
            <person name="Hill E.A."/>
            <person name="Rabines A."/>
            <person name="Zheng H."/>
            <person name="Allen L.Z."/>
            <person name="Kuo A."/>
            <person name="Grigoriev I.V."/>
            <person name="Allen A.E."/>
            <person name="Hazlebeck D."/>
            <person name="Allen E.E."/>
        </authorList>
    </citation>
    <scope>NUCLEOTIDE SEQUENCE</scope>
    <source>
        <strain evidence="3">Hildebrandi</strain>
    </source>
</reference>